<evidence type="ECO:0000313" key="2">
    <source>
        <dbReference type="EnsemblPlants" id="cds.evm.model.01.2236"/>
    </source>
</evidence>
<dbReference type="AlphaFoldDB" id="A0A803NKC3"/>
<evidence type="ECO:0000256" key="1">
    <source>
        <dbReference type="SAM" id="MobiDB-lite"/>
    </source>
</evidence>
<proteinExistence type="predicted"/>
<accession>A0A803NKC3</accession>
<reference evidence="2" key="1">
    <citation type="submission" date="2018-11" db="EMBL/GenBank/DDBJ databases">
        <authorList>
            <person name="Grassa J C."/>
        </authorList>
    </citation>
    <scope>NUCLEOTIDE SEQUENCE [LARGE SCALE GENOMIC DNA]</scope>
</reference>
<organism evidence="2 3">
    <name type="scientific">Cannabis sativa</name>
    <name type="common">Hemp</name>
    <name type="synonym">Marijuana</name>
    <dbReference type="NCBI Taxonomy" id="3483"/>
    <lineage>
        <taxon>Eukaryota</taxon>
        <taxon>Viridiplantae</taxon>
        <taxon>Streptophyta</taxon>
        <taxon>Embryophyta</taxon>
        <taxon>Tracheophyta</taxon>
        <taxon>Spermatophyta</taxon>
        <taxon>Magnoliopsida</taxon>
        <taxon>eudicotyledons</taxon>
        <taxon>Gunneridae</taxon>
        <taxon>Pentapetalae</taxon>
        <taxon>rosids</taxon>
        <taxon>fabids</taxon>
        <taxon>Rosales</taxon>
        <taxon>Cannabaceae</taxon>
        <taxon>Cannabis</taxon>
    </lineage>
</organism>
<protein>
    <submittedName>
        <fullName evidence="2">Uncharacterized protein</fullName>
    </submittedName>
</protein>
<dbReference type="EnsemblPlants" id="evm.model.01.2236">
    <property type="protein sequence ID" value="cds.evm.model.01.2236"/>
    <property type="gene ID" value="evm.TU.01.2236"/>
</dbReference>
<dbReference type="Gramene" id="evm.model.01.2236">
    <property type="protein sequence ID" value="cds.evm.model.01.2236"/>
    <property type="gene ID" value="evm.TU.01.2236"/>
</dbReference>
<keyword evidence="3" id="KW-1185">Reference proteome</keyword>
<dbReference type="Proteomes" id="UP000596661">
    <property type="component" value="Chromosome 1"/>
</dbReference>
<feature type="region of interest" description="Disordered" evidence="1">
    <location>
        <begin position="64"/>
        <end position="105"/>
    </location>
</feature>
<dbReference type="EMBL" id="UZAU01000063">
    <property type="status" value="NOT_ANNOTATED_CDS"/>
    <property type="molecule type" value="Genomic_DNA"/>
</dbReference>
<evidence type="ECO:0000313" key="3">
    <source>
        <dbReference type="Proteomes" id="UP000596661"/>
    </source>
</evidence>
<sequence length="105" mass="11444">MISINTKKRTILDILLQEVQDYQDLLEGHHNPPVIIAGANIENSIVLNDNGEHNADDLVANKNNNLNISEDDDKSPNNSNTTAASLAASSHYKSKDYVSISKAVT</sequence>
<reference evidence="2" key="2">
    <citation type="submission" date="2021-03" db="UniProtKB">
        <authorList>
            <consortium name="EnsemblPlants"/>
        </authorList>
    </citation>
    <scope>IDENTIFICATION</scope>
</reference>
<feature type="compositionally biased region" description="Low complexity" evidence="1">
    <location>
        <begin position="77"/>
        <end position="90"/>
    </location>
</feature>
<name>A0A803NKC3_CANSA</name>